<name>A0ABU6Q602_9FABA</name>
<dbReference type="Proteomes" id="UP001341840">
    <property type="component" value="Unassembled WGS sequence"/>
</dbReference>
<reference evidence="2 3" key="1">
    <citation type="journal article" date="2023" name="Plants (Basel)">
        <title>Bridging the Gap: Combining Genomics and Transcriptomics Approaches to Understand Stylosanthes scabra, an Orphan Legume from the Brazilian Caatinga.</title>
        <authorList>
            <person name="Ferreira-Neto J.R.C."/>
            <person name="da Silva M.D."/>
            <person name="Binneck E."/>
            <person name="de Melo N.F."/>
            <person name="da Silva R.H."/>
            <person name="de Melo A.L.T.M."/>
            <person name="Pandolfi V."/>
            <person name="Bustamante F.O."/>
            <person name="Brasileiro-Vidal A.C."/>
            <person name="Benko-Iseppon A.M."/>
        </authorList>
    </citation>
    <scope>NUCLEOTIDE SEQUENCE [LARGE SCALE GENOMIC DNA]</scope>
    <source>
        <tissue evidence="2">Leaves</tissue>
    </source>
</reference>
<evidence type="ECO:0000313" key="3">
    <source>
        <dbReference type="Proteomes" id="UP001341840"/>
    </source>
</evidence>
<feature type="region of interest" description="Disordered" evidence="1">
    <location>
        <begin position="79"/>
        <end position="116"/>
    </location>
</feature>
<feature type="compositionally biased region" description="Polar residues" evidence="1">
    <location>
        <begin position="13"/>
        <end position="25"/>
    </location>
</feature>
<organism evidence="2 3">
    <name type="scientific">Stylosanthes scabra</name>
    <dbReference type="NCBI Taxonomy" id="79078"/>
    <lineage>
        <taxon>Eukaryota</taxon>
        <taxon>Viridiplantae</taxon>
        <taxon>Streptophyta</taxon>
        <taxon>Embryophyta</taxon>
        <taxon>Tracheophyta</taxon>
        <taxon>Spermatophyta</taxon>
        <taxon>Magnoliopsida</taxon>
        <taxon>eudicotyledons</taxon>
        <taxon>Gunneridae</taxon>
        <taxon>Pentapetalae</taxon>
        <taxon>rosids</taxon>
        <taxon>fabids</taxon>
        <taxon>Fabales</taxon>
        <taxon>Fabaceae</taxon>
        <taxon>Papilionoideae</taxon>
        <taxon>50 kb inversion clade</taxon>
        <taxon>dalbergioids sensu lato</taxon>
        <taxon>Dalbergieae</taxon>
        <taxon>Pterocarpus clade</taxon>
        <taxon>Stylosanthes</taxon>
    </lineage>
</organism>
<feature type="region of interest" description="Disordered" evidence="1">
    <location>
        <begin position="1"/>
        <end position="57"/>
    </location>
</feature>
<dbReference type="EMBL" id="JASCZI010000021">
    <property type="protein sequence ID" value="MED6106916.1"/>
    <property type="molecule type" value="Genomic_DNA"/>
</dbReference>
<evidence type="ECO:0000256" key="1">
    <source>
        <dbReference type="SAM" id="MobiDB-lite"/>
    </source>
</evidence>
<evidence type="ECO:0000313" key="2">
    <source>
        <dbReference type="EMBL" id="MED6106916.1"/>
    </source>
</evidence>
<accession>A0ABU6Q602</accession>
<keyword evidence="3" id="KW-1185">Reference proteome</keyword>
<evidence type="ECO:0008006" key="4">
    <source>
        <dbReference type="Google" id="ProtNLM"/>
    </source>
</evidence>
<gene>
    <name evidence="2" type="ORF">PIB30_009217</name>
</gene>
<sequence length="116" mass="12895">MPRSSWKYGGSGIETSSDQTAGENRTSLRRDEGQSRKCKRNRETEEARRKQAHGNTLVMFGSSHRLGQNVTSMEAHVTPKQAPHHLKLKDTTFGPSSKHGVNVISSPTSKVKQHQT</sequence>
<proteinExistence type="predicted"/>
<protein>
    <recommendedName>
        <fullName evidence="4">BZIP domain-containing protein</fullName>
    </recommendedName>
</protein>
<comment type="caution">
    <text evidence="2">The sequence shown here is derived from an EMBL/GenBank/DDBJ whole genome shotgun (WGS) entry which is preliminary data.</text>
</comment>
<feature type="compositionally biased region" description="Basic and acidic residues" evidence="1">
    <location>
        <begin position="26"/>
        <end position="49"/>
    </location>
</feature>